<evidence type="ECO:0000259" key="1">
    <source>
        <dbReference type="Pfam" id="PF13960"/>
    </source>
</evidence>
<accession>A0AAW2TMH3</accession>
<sequence>MEHLPVHLVDEALKGGPIQFRWMYPIERYLLTLKRYVRNHSYPEGSIARGYLKDECMNFCSRYLSDVETKENRTPRNYDGDETMGRVVGKGERFFIDSCTLLQAHRYILSNTDAVEPFRNMHIAEIVRERPRAGPWEIDRVHSQTFHEWFKSYQPEWKVVVTMTPRDHFDVYSRFEAEPYSNQRLDDRLPTADDDVGWTRQGADRVIVDENDDNGIGDDDNDF</sequence>
<proteinExistence type="predicted"/>
<feature type="domain" description="DUF4218" evidence="1">
    <location>
        <begin position="1"/>
        <end position="77"/>
    </location>
</feature>
<name>A0AAW2TMH3_9LAMI</name>
<reference evidence="2" key="1">
    <citation type="submission" date="2020-06" db="EMBL/GenBank/DDBJ databases">
        <authorList>
            <person name="Li T."/>
            <person name="Hu X."/>
            <person name="Zhang T."/>
            <person name="Song X."/>
            <person name="Zhang H."/>
            <person name="Dai N."/>
            <person name="Sheng W."/>
            <person name="Hou X."/>
            <person name="Wei L."/>
        </authorList>
    </citation>
    <scope>NUCLEOTIDE SEQUENCE</scope>
    <source>
        <strain evidence="2">KEN1</strain>
        <tissue evidence="2">Leaf</tissue>
    </source>
</reference>
<dbReference type="Pfam" id="PF13960">
    <property type="entry name" value="DUF4218"/>
    <property type="match status" value="1"/>
</dbReference>
<gene>
    <name evidence="2" type="ORF">Slati_3908600</name>
</gene>
<dbReference type="AlphaFoldDB" id="A0AAW2TMH3"/>
<dbReference type="InterPro" id="IPR025452">
    <property type="entry name" value="DUF4218"/>
</dbReference>
<organism evidence="2">
    <name type="scientific">Sesamum latifolium</name>
    <dbReference type="NCBI Taxonomy" id="2727402"/>
    <lineage>
        <taxon>Eukaryota</taxon>
        <taxon>Viridiplantae</taxon>
        <taxon>Streptophyta</taxon>
        <taxon>Embryophyta</taxon>
        <taxon>Tracheophyta</taxon>
        <taxon>Spermatophyta</taxon>
        <taxon>Magnoliopsida</taxon>
        <taxon>eudicotyledons</taxon>
        <taxon>Gunneridae</taxon>
        <taxon>Pentapetalae</taxon>
        <taxon>asterids</taxon>
        <taxon>lamiids</taxon>
        <taxon>Lamiales</taxon>
        <taxon>Pedaliaceae</taxon>
        <taxon>Sesamum</taxon>
    </lineage>
</organism>
<dbReference type="PANTHER" id="PTHR48258:SF15">
    <property type="entry name" value="OS02G0543900 PROTEIN"/>
    <property type="match status" value="1"/>
</dbReference>
<evidence type="ECO:0000313" key="2">
    <source>
        <dbReference type="EMBL" id="KAL0405947.1"/>
    </source>
</evidence>
<dbReference type="EMBL" id="JACGWN010000014">
    <property type="protein sequence ID" value="KAL0405947.1"/>
    <property type="molecule type" value="Genomic_DNA"/>
</dbReference>
<dbReference type="PANTHER" id="PTHR48258">
    <property type="entry name" value="DUF4218 DOMAIN-CONTAINING PROTEIN-RELATED"/>
    <property type="match status" value="1"/>
</dbReference>
<comment type="caution">
    <text evidence="2">The sequence shown here is derived from an EMBL/GenBank/DDBJ whole genome shotgun (WGS) entry which is preliminary data.</text>
</comment>
<reference evidence="2" key="2">
    <citation type="journal article" date="2024" name="Plant">
        <title>Genomic evolution and insights into agronomic trait innovations of Sesamum species.</title>
        <authorList>
            <person name="Miao H."/>
            <person name="Wang L."/>
            <person name="Qu L."/>
            <person name="Liu H."/>
            <person name="Sun Y."/>
            <person name="Le M."/>
            <person name="Wang Q."/>
            <person name="Wei S."/>
            <person name="Zheng Y."/>
            <person name="Lin W."/>
            <person name="Duan Y."/>
            <person name="Cao H."/>
            <person name="Xiong S."/>
            <person name="Wang X."/>
            <person name="Wei L."/>
            <person name="Li C."/>
            <person name="Ma Q."/>
            <person name="Ju M."/>
            <person name="Zhao R."/>
            <person name="Li G."/>
            <person name="Mu C."/>
            <person name="Tian Q."/>
            <person name="Mei H."/>
            <person name="Zhang T."/>
            <person name="Gao T."/>
            <person name="Zhang H."/>
        </authorList>
    </citation>
    <scope>NUCLEOTIDE SEQUENCE</scope>
    <source>
        <strain evidence="2">KEN1</strain>
    </source>
</reference>
<protein>
    <recommendedName>
        <fullName evidence="1">DUF4218 domain-containing protein</fullName>
    </recommendedName>
</protein>